<accession>A0A2P2LKV8</accession>
<dbReference type="SUPFAM" id="SSF51445">
    <property type="entry name" value="(Trans)glycosidases"/>
    <property type="match status" value="1"/>
</dbReference>
<reference evidence="4" key="1">
    <citation type="submission" date="2018-02" db="EMBL/GenBank/DDBJ databases">
        <title>Rhizophora mucronata_Transcriptome.</title>
        <authorList>
            <person name="Meera S.P."/>
            <person name="Sreeshan A."/>
            <person name="Augustine A."/>
        </authorList>
    </citation>
    <scope>NUCLEOTIDE SEQUENCE</scope>
    <source>
        <tissue evidence="4">Leaf</tissue>
    </source>
</reference>
<dbReference type="InterPro" id="IPR017853">
    <property type="entry name" value="GH"/>
</dbReference>
<dbReference type="InterPro" id="IPR001764">
    <property type="entry name" value="Glyco_hydro_3_N"/>
</dbReference>
<protein>
    <submittedName>
        <fullName evidence="4">Uncharacterized protein MANES_10G070500</fullName>
    </submittedName>
</protein>
<evidence type="ECO:0000256" key="1">
    <source>
        <dbReference type="ARBA" id="ARBA00022801"/>
    </source>
</evidence>
<evidence type="ECO:0000256" key="2">
    <source>
        <dbReference type="SAM" id="SignalP"/>
    </source>
</evidence>
<dbReference type="PANTHER" id="PTHR30620:SF35">
    <property type="entry name" value="GLYCOSYL HYDROLASE FAMILY PROTEIN"/>
    <property type="match status" value="1"/>
</dbReference>
<dbReference type="PRINTS" id="PR00133">
    <property type="entry name" value="GLHYDRLASE3"/>
</dbReference>
<dbReference type="InterPro" id="IPR036962">
    <property type="entry name" value="Glyco_hydro_3_N_sf"/>
</dbReference>
<dbReference type="GO" id="GO:0009251">
    <property type="term" value="P:glucan catabolic process"/>
    <property type="evidence" value="ECO:0007669"/>
    <property type="project" value="TreeGrafter"/>
</dbReference>
<dbReference type="EMBL" id="GGEC01038112">
    <property type="protein sequence ID" value="MBX18596.1"/>
    <property type="molecule type" value="Transcribed_RNA"/>
</dbReference>
<dbReference type="FunFam" id="3.20.20.300:FF:000003">
    <property type="entry name" value="Beta-D-glucan exohydrolase isoenzyme ExoI"/>
    <property type="match status" value="1"/>
</dbReference>
<dbReference type="Gene3D" id="3.20.20.300">
    <property type="entry name" value="Glycoside hydrolase, family 3, N-terminal domain"/>
    <property type="match status" value="1"/>
</dbReference>
<proteinExistence type="predicted"/>
<feature type="domain" description="Glycoside hydrolase family 3 N-terminal" evidence="3">
    <location>
        <begin position="50"/>
        <end position="376"/>
    </location>
</feature>
<organism evidence="4">
    <name type="scientific">Rhizophora mucronata</name>
    <name type="common">Asiatic mangrove</name>
    <dbReference type="NCBI Taxonomy" id="61149"/>
    <lineage>
        <taxon>Eukaryota</taxon>
        <taxon>Viridiplantae</taxon>
        <taxon>Streptophyta</taxon>
        <taxon>Embryophyta</taxon>
        <taxon>Tracheophyta</taxon>
        <taxon>Spermatophyta</taxon>
        <taxon>Magnoliopsida</taxon>
        <taxon>eudicotyledons</taxon>
        <taxon>Gunneridae</taxon>
        <taxon>Pentapetalae</taxon>
        <taxon>rosids</taxon>
        <taxon>fabids</taxon>
        <taxon>Malpighiales</taxon>
        <taxon>Rhizophoraceae</taxon>
        <taxon>Rhizophora</taxon>
    </lineage>
</organism>
<sequence length="416" mass="45583">MELLLRILLRLCVVVWMAMATAEAEAEYVKYKDPKQSVGARIKDLLSRMTLEEKIGQMTQIDRTVATPHIMKTYSIGSVLSGGGSTPLPHATAADWVNMVNGFQNGSLSSRLGIPMIYGIDAVHGHNNVYNATIFPHNVGLGATRDPDLVKRIGVATALEVRATGIPYVFAPCIAVCRDPRWGRCYESYSEDPKVVVNMTEIIFGLQGDLPAGSRKGVPYLGGQKNVAACAKHFVGDGGTTKGINENNTVTDRHGLMSIHMPAYFDSVIKGVSTIMISYSSWNGVKMHANHELITGFLKGTMGFKGFIISDWEGLDRITSPPHSNYSYSVLAGIQAGIDMVMVPLNYTEFINDLTYLVKNNAIPMDRIDDAVRRILLVKFTMGIFEKPLADLSLVNELGSLVGKLNFQLCSKIFGW</sequence>
<name>A0A2P2LKV8_RHIMU</name>
<feature type="signal peptide" evidence="2">
    <location>
        <begin position="1"/>
        <end position="26"/>
    </location>
</feature>
<feature type="chain" id="PRO_5015114314" evidence="2">
    <location>
        <begin position="27"/>
        <end position="416"/>
    </location>
</feature>
<dbReference type="Pfam" id="PF00933">
    <property type="entry name" value="Glyco_hydro_3"/>
    <property type="match status" value="1"/>
</dbReference>
<dbReference type="InterPro" id="IPR051915">
    <property type="entry name" value="Cellulose_Degrad_GH3"/>
</dbReference>
<evidence type="ECO:0000259" key="3">
    <source>
        <dbReference type="Pfam" id="PF00933"/>
    </source>
</evidence>
<dbReference type="GO" id="GO:0008422">
    <property type="term" value="F:beta-glucosidase activity"/>
    <property type="evidence" value="ECO:0007669"/>
    <property type="project" value="TreeGrafter"/>
</dbReference>
<keyword evidence="1" id="KW-0378">Hydrolase</keyword>
<dbReference type="PANTHER" id="PTHR30620">
    <property type="entry name" value="PERIPLASMIC BETA-GLUCOSIDASE-RELATED"/>
    <property type="match status" value="1"/>
</dbReference>
<evidence type="ECO:0000313" key="4">
    <source>
        <dbReference type="EMBL" id="MBX18596.1"/>
    </source>
</evidence>
<keyword evidence="2" id="KW-0732">Signal</keyword>
<dbReference type="AlphaFoldDB" id="A0A2P2LKV8"/>